<dbReference type="InterPro" id="IPR003688">
    <property type="entry name" value="TraG/VirD4"/>
</dbReference>
<feature type="region of interest" description="Disordered" evidence="7">
    <location>
        <begin position="577"/>
        <end position="614"/>
    </location>
</feature>
<keyword evidence="10" id="KW-1185">Reference proteome</keyword>
<dbReference type="Gene3D" id="3.40.50.300">
    <property type="entry name" value="P-loop containing nucleotide triphosphate hydrolases"/>
    <property type="match status" value="1"/>
</dbReference>
<evidence type="ECO:0000256" key="2">
    <source>
        <dbReference type="ARBA" id="ARBA00008806"/>
    </source>
</evidence>
<organism evidence="9 10">
    <name type="scientific">Ralstonia psammae</name>
    <dbReference type="NCBI Taxonomy" id="3058598"/>
    <lineage>
        <taxon>Bacteria</taxon>
        <taxon>Pseudomonadati</taxon>
        <taxon>Pseudomonadota</taxon>
        <taxon>Betaproteobacteria</taxon>
        <taxon>Burkholderiales</taxon>
        <taxon>Burkholderiaceae</taxon>
        <taxon>Ralstonia</taxon>
    </lineage>
</organism>
<gene>
    <name evidence="9" type="primary">virD4</name>
    <name evidence="9" type="ORF">LMG19083_04692</name>
</gene>
<reference evidence="9 10" key="1">
    <citation type="submission" date="2023-07" db="EMBL/GenBank/DDBJ databases">
        <authorList>
            <person name="Peeters C."/>
        </authorList>
    </citation>
    <scope>NUCLEOTIDE SEQUENCE [LARGE SCALE GENOMIC DNA]</scope>
    <source>
        <strain evidence="9 10">LMG 19083</strain>
    </source>
</reference>
<evidence type="ECO:0000313" key="9">
    <source>
        <dbReference type="EMBL" id="CAJ0808349.1"/>
    </source>
</evidence>
<evidence type="ECO:0000256" key="7">
    <source>
        <dbReference type="SAM" id="MobiDB-lite"/>
    </source>
</evidence>
<feature type="transmembrane region" description="Helical" evidence="8">
    <location>
        <begin position="6"/>
        <end position="32"/>
    </location>
</feature>
<keyword evidence="5 8" id="KW-1133">Transmembrane helix</keyword>
<evidence type="ECO:0000256" key="5">
    <source>
        <dbReference type="ARBA" id="ARBA00022989"/>
    </source>
</evidence>
<feature type="compositionally biased region" description="Polar residues" evidence="7">
    <location>
        <begin position="583"/>
        <end position="600"/>
    </location>
</feature>
<keyword evidence="3" id="KW-1003">Cell membrane</keyword>
<accession>A0ABN9JDR3</accession>
<proteinExistence type="inferred from homology"/>
<evidence type="ECO:0000256" key="3">
    <source>
        <dbReference type="ARBA" id="ARBA00022475"/>
    </source>
</evidence>
<comment type="similarity">
    <text evidence="2">Belongs to the VirD4/TraG family.</text>
</comment>
<evidence type="ECO:0000313" key="10">
    <source>
        <dbReference type="Proteomes" id="UP001189813"/>
    </source>
</evidence>
<dbReference type="EMBL" id="CATZBU010000019">
    <property type="protein sequence ID" value="CAJ0808349.1"/>
    <property type="molecule type" value="Genomic_DNA"/>
</dbReference>
<dbReference type="RefSeq" id="WP_316669154.1">
    <property type="nucleotide sequence ID" value="NZ_CATZBU010000019.1"/>
</dbReference>
<dbReference type="PANTHER" id="PTHR37937">
    <property type="entry name" value="CONJUGATIVE TRANSFER: DNA TRANSPORT"/>
    <property type="match status" value="1"/>
</dbReference>
<keyword evidence="6 8" id="KW-0472">Membrane</keyword>
<dbReference type="InterPro" id="IPR027417">
    <property type="entry name" value="P-loop_NTPase"/>
</dbReference>
<name>A0ABN9JDR3_9RALS</name>
<keyword evidence="4 8" id="KW-0812">Transmembrane</keyword>
<dbReference type="InterPro" id="IPR051539">
    <property type="entry name" value="T4SS-coupling_protein"/>
</dbReference>
<evidence type="ECO:0000256" key="6">
    <source>
        <dbReference type="ARBA" id="ARBA00023136"/>
    </source>
</evidence>
<evidence type="ECO:0000256" key="4">
    <source>
        <dbReference type="ARBA" id="ARBA00022692"/>
    </source>
</evidence>
<dbReference type="Pfam" id="PF02534">
    <property type="entry name" value="T4SS-DNA_transf"/>
    <property type="match status" value="1"/>
</dbReference>
<dbReference type="PANTHER" id="PTHR37937:SF1">
    <property type="entry name" value="CONJUGATIVE TRANSFER: DNA TRANSPORT"/>
    <property type="match status" value="1"/>
</dbReference>
<dbReference type="SUPFAM" id="SSF52540">
    <property type="entry name" value="P-loop containing nucleoside triphosphate hydrolases"/>
    <property type="match status" value="1"/>
</dbReference>
<evidence type="ECO:0000256" key="8">
    <source>
        <dbReference type="SAM" id="Phobius"/>
    </source>
</evidence>
<comment type="subcellular location">
    <subcellularLocation>
        <location evidence="1">Cell membrane</location>
        <topology evidence="1">Multi-pass membrane protein</topology>
    </subcellularLocation>
</comment>
<evidence type="ECO:0000256" key="1">
    <source>
        <dbReference type="ARBA" id="ARBA00004651"/>
    </source>
</evidence>
<dbReference type="Proteomes" id="UP001189813">
    <property type="component" value="Unassembled WGS sequence"/>
</dbReference>
<sequence>MGRAVLIAVGAVGMVLVGLVALAYLAGAIYLVEQHASLKELSLQTFVGHWYWYHDDPRYGGPLERALAQAGLVLVVALLGLSMAARNQRSLYGDARFARAGEIARAGLFSHRGIIVGRYGRRYLLFDGQQFVIVAAPTRSGKGVGIVVPNLLNFSDSVVVLDIKHENFKLTAGFRAEHGQEVYLFNPFARDGRTHRYNPLTYISDDPHLRVRDILAIGTILFPPEGKDGSGKDAFWYEAARNLFLGLALLVCESPELPRTMGEVMRQASGYGRKLSIHLNAVIQGRWAEGRPLSATCVDALYRVLDNAEITYASIVSTFNAALTNWANPIFDAATSESDFLLTDVRRRRMSIYIGVTPDDLPEAAMILNMFFSQLLNLNMRELPAGNPELRHQCLLVMDEFTSMGKVTIIAKAVGFMAGYNLRLMPIIQSVAQLTAVYGEQDARTILSNHALQVIFTPKEQRDANDYSEMLGYVSEKKRSLSRPVGFGFQKGGSPSDTVADEKRALMLPQELKELGQDKEIVLLENCKPVLATKIRYYADAVFRRRLRQPPQIASLDLAKHAALIEVGRRLMSQYQLPDKQSGDSQEASGDAPVNSTTAERSIETPSAGGGLSL</sequence>
<protein>
    <submittedName>
        <fullName evidence="9">Protein VirD4</fullName>
    </submittedName>
</protein>
<dbReference type="CDD" id="cd01127">
    <property type="entry name" value="TrwB_TraG_TraD_VirD4"/>
    <property type="match status" value="1"/>
</dbReference>
<comment type="caution">
    <text evidence="9">The sequence shown here is derived from an EMBL/GenBank/DDBJ whole genome shotgun (WGS) entry which is preliminary data.</text>
</comment>